<reference evidence="1 2" key="1">
    <citation type="submission" date="2020-04" db="EMBL/GenBank/DDBJ databases">
        <authorList>
            <person name="Basu S."/>
            <person name="Maruthanayagam V."/>
            <person name="Chakraborty S."/>
            <person name="Pramanik A."/>
            <person name="Mukherjee J."/>
            <person name="Brink B."/>
        </authorList>
    </citation>
    <scope>NUCLEOTIDE SEQUENCE [LARGE SCALE GENOMIC DNA]</scope>
    <source>
        <strain evidence="1 2">AP17</strain>
    </source>
</reference>
<evidence type="ECO:0000313" key="1">
    <source>
        <dbReference type="EMBL" id="QIZ73685.1"/>
    </source>
</evidence>
<sequence length="260" mass="29633">MLGFHGENSESSLEKTFQNSSDSLLFKVLCQFVSCEIQESLTSTRIGLDSDAKTIQFDCPSKAGAARLLRMSNSIAFAIYGVKETLKLGFLPKLEILCNGQPFIPRLSPEKLVSDNFMSSSNVNHSISSAELADLDLDLNELYRDRDPVYITQMFDQKVLFANQSALQSNNRAAGEMVGKEITALWDDDVLSQLIGRLERDRQLWQYSYPGYRWSRDPNSRIWRRDRYMFVANYKLVEFLGSICRFCVITSAEKIQTPVF</sequence>
<protein>
    <submittedName>
        <fullName evidence="1">Uncharacterized protein</fullName>
    </submittedName>
</protein>
<organism evidence="1 2">
    <name type="scientific">Oxynema aestuarii AP17</name>
    <dbReference type="NCBI Taxonomy" id="2064643"/>
    <lineage>
        <taxon>Bacteria</taxon>
        <taxon>Bacillati</taxon>
        <taxon>Cyanobacteriota</taxon>
        <taxon>Cyanophyceae</taxon>
        <taxon>Oscillatoriophycideae</taxon>
        <taxon>Oscillatoriales</taxon>
        <taxon>Oscillatoriaceae</taxon>
        <taxon>Oxynema</taxon>
        <taxon>Oxynema aestuarii</taxon>
    </lineage>
</organism>
<keyword evidence="2" id="KW-1185">Reference proteome</keyword>
<dbReference type="KEGG" id="oxy:HCG48_09895"/>
<evidence type="ECO:0000313" key="2">
    <source>
        <dbReference type="Proteomes" id="UP000500857"/>
    </source>
</evidence>
<name>A0A6H1U4W0_9CYAN</name>
<accession>A0A6H1U4W0</accession>
<dbReference type="EMBL" id="CP051167">
    <property type="protein sequence ID" value="QIZ73685.1"/>
    <property type="molecule type" value="Genomic_DNA"/>
</dbReference>
<proteinExistence type="predicted"/>
<gene>
    <name evidence="1" type="ORF">HCG48_09895</name>
</gene>
<dbReference type="Proteomes" id="UP000500857">
    <property type="component" value="Chromosome"/>
</dbReference>
<dbReference type="AlphaFoldDB" id="A0A6H1U4W0"/>